<evidence type="ECO:0000256" key="11">
    <source>
        <dbReference type="ARBA" id="ARBA00022840"/>
    </source>
</evidence>
<evidence type="ECO:0000256" key="9">
    <source>
        <dbReference type="ARBA" id="ARBA00022741"/>
    </source>
</evidence>
<evidence type="ECO:0000313" key="18">
    <source>
        <dbReference type="Proteomes" id="UP000580856"/>
    </source>
</evidence>
<dbReference type="GO" id="GO:0046872">
    <property type="term" value="F:metal ion binding"/>
    <property type="evidence" value="ECO:0007669"/>
    <property type="project" value="UniProtKB-KW"/>
</dbReference>
<evidence type="ECO:0000256" key="3">
    <source>
        <dbReference type="ARBA" id="ARBA00004742"/>
    </source>
</evidence>
<comment type="caution">
    <text evidence="17">The sequence shown here is derived from an EMBL/GenBank/DDBJ whole genome shotgun (WGS) entry which is preliminary data.</text>
</comment>
<dbReference type="Gene3D" id="3.30.470.20">
    <property type="entry name" value="ATP-grasp fold, B domain"/>
    <property type="match status" value="1"/>
</dbReference>
<keyword evidence="12" id="KW-0460">Magnesium</keyword>
<dbReference type="SUPFAM" id="SSF56059">
    <property type="entry name" value="Glutathione synthetase ATP-binding domain-like"/>
    <property type="match status" value="1"/>
</dbReference>
<keyword evidence="8" id="KW-0479">Metal-binding</keyword>
<dbReference type="EC" id="2.7.9.2" evidence="5"/>
<keyword evidence="18" id="KW-1185">Reference proteome</keyword>
<comment type="similarity">
    <text evidence="4">Belongs to the PEP-utilizing enzyme family.</text>
</comment>
<keyword evidence="7 17" id="KW-0808">Transferase</keyword>
<dbReference type="InterPro" id="IPR013815">
    <property type="entry name" value="ATP_grasp_subdomain_1"/>
</dbReference>
<comment type="catalytic activity">
    <reaction evidence="14">
        <text>pyruvate + ATP + H2O = phosphoenolpyruvate + AMP + phosphate + 2 H(+)</text>
        <dbReference type="Rhea" id="RHEA:11364"/>
        <dbReference type="ChEBI" id="CHEBI:15361"/>
        <dbReference type="ChEBI" id="CHEBI:15377"/>
        <dbReference type="ChEBI" id="CHEBI:15378"/>
        <dbReference type="ChEBI" id="CHEBI:30616"/>
        <dbReference type="ChEBI" id="CHEBI:43474"/>
        <dbReference type="ChEBI" id="CHEBI:58702"/>
        <dbReference type="ChEBI" id="CHEBI:456215"/>
        <dbReference type="EC" id="2.7.9.2"/>
    </reaction>
</comment>
<feature type="domain" description="PEP-utilising enzyme mobile" evidence="15">
    <location>
        <begin position="468"/>
        <end position="539"/>
    </location>
</feature>
<dbReference type="PANTHER" id="PTHR43030:SF1">
    <property type="entry name" value="PHOSPHOENOLPYRUVATE SYNTHASE"/>
    <property type="match status" value="1"/>
</dbReference>
<proteinExistence type="inferred from homology"/>
<evidence type="ECO:0000313" key="17">
    <source>
        <dbReference type="EMBL" id="NJB69088.1"/>
    </source>
</evidence>
<dbReference type="Gene3D" id="3.30.1490.20">
    <property type="entry name" value="ATP-grasp fold, A domain"/>
    <property type="match status" value="1"/>
</dbReference>
<evidence type="ECO:0000256" key="10">
    <source>
        <dbReference type="ARBA" id="ARBA00022777"/>
    </source>
</evidence>
<evidence type="ECO:0000256" key="2">
    <source>
        <dbReference type="ARBA" id="ARBA00002988"/>
    </source>
</evidence>
<evidence type="ECO:0000256" key="12">
    <source>
        <dbReference type="ARBA" id="ARBA00022842"/>
    </source>
</evidence>
<dbReference type="PANTHER" id="PTHR43030">
    <property type="entry name" value="PHOSPHOENOLPYRUVATE SYNTHASE"/>
    <property type="match status" value="1"/>
</dbReference>
<dbReference type="SUPFAM" id="SSF52009">
    <property type="entry name" value="Phosphohistidine domain"/>
    <property type="match status" value="1"/>
</dbReference>
<evidence type="ECO:0000256" key="14">
    <source>
        <dbReference type="ARBA" id="ARBA00047700"/>
    </source>
</evidence>
<dbReference type="AlphaFoldDB" id="A0A846QLP2"/>
<evidence type="ECO:0000256" key="6">
    <source>
        <dbReference type="ARBA" id="ARBA00021623"/>
    </source>
</evidence>
<protein>
    <recommendedName>
        <fullName evidence="6">Phosphoenolpyruvate synthase</fullName>
        <ecNumber evidence="5">2.7.9.2</ecNumber>
    </recommendedName>
    <alternativeName>
        <fullName evidence="13">Pyruvate, water dikinase</fullName>
    </alternativeName>
</protein>
<dbReference type="RefSeq" id="WP_167942174.1">
    <property type="nucleotide sequence ID" value="NZ_JAATJA010000003.1"/>
</dbReference>
<evidence type="ECO:0000256" key="13">
    <source>
        <dbReference type="ARBA" id="ARBA00033470"/>
    </source>
</evidence>
<dbReference type="Gene3D" id="3.50.30.10">
    <property type="entry name" value="Phosphohistidine domain"/>
    <property type="match status" value="1"/>
</dbReference>
<reference evidence="17 18" key="1">
    <citation type="submission" date="2020-03" db="EMBL/GenBank/DDBJ databases">
        <title>Genomic Encyclopedia of Type Strains, Phase IV (KMG-IV): sequencing the most valuable type-strain genomes for metagenomic binning, comparative biology and taxonomic classification.</title>
        <authorList>
            <person name="Goeker M."/>
        </authorList>
    </citation>
    <scope>NUCLEOTIDE SEQUENCE [LARGE SCALE GENOMIC DNA]</scope>
    <source>
        <strain evidence="17 18">DSM 24233</strain>
    </source>
</reference>
<dbReference type="InterPro" id="IPR006319">
    <property type="entry name" value="PEP_synth"/>
</dbReference>
<evidence type="ECO:0000256" key="5">
    <source>
        <dbReference type="ARBA" id="ARBA00011996"/>
    </source>
</evidence>
<dbReference type="EMBL" id="JAATJA010000003">
    <property type="protein sequence ID" value="NJB69088.1"/>
    <property type="molecule type" value="Genomic_DNA"/>
</dbReference>
<dbReference type="InterPro" id="IPR036637">
    <property type="entry name" value="Phosphohistidine_dom_sf"/>
</dbReference>
<dbReference type="GO" id="GO:0006094">
    <property type="term" value="P:gluconeogenesis"/>
    <property type="evidence" value="ECO:0007669"/>
    <property type="project" value="UniProtKB-UniPathway"/>
</dbReference>
<evidence type="ECO:0000256" key="8">
    <source>
        <dbReference type="ARBA" id="ARBA00022723"/>
    </source>
</evidence>
<keyword evidence="10 17" id="KW-0418">Kinase</keyword>
<accession>A0A846QLP2</accession>
<evidence type="ECO:0000259" key="15">
    <source>
        <dbReference type="Pfam" id="PF00391"/>
    </source>
</evidence>
<dbReference type="Pfam" id="PF00391">
    <property type="entry name" value="PEP-utilizers"/>
    <property type="match status" value="1"/>
</dbReference>
<keyword evidence="11" id="KW-0067">ATP-binding</keyword>
<feature type="domain" description="Pyruvate phosphate dikinase AMP/ATP-binding" evidence="16">
    <location>
        <begin position="130"/>
        <end position="429"/>
    </location>
</feature>
<dbReference type="Proteomes" id="UP000580856">
    <property type="component" value="Unassembled WGS sequence"/>
</dbReference>
<sequence>MNIELSELFRHWTYQVFAPGTLLRKKYEAFKNLLDIDRTCLRRIAELEELYYGRVPADWARVTMLTRALSADVKAITSELMRMRPGHYLDLPDYRRKIDFYLSMQTEPPDFDFAPPYAIALSEAHLCPDEAGNKAARLSGLAEVEDLPVPGGFVITTRAFHYFIEYNELRPRIETLLSKVTLDSPGFVMDICEEIQRLVMEAEVPPAVEREYREHALALAASRGGGIKLAVRSSAVGEDTEASFAGQYDSILGVSLSDLSSAYRKVLASKYSPKAVTYRIRYGMPDMQTPMAVLVLEMIDARTSGVVYTRDPAAPEADTLAVYAVEGIARSLVDGSSSPHVTTLSRTNPPAVLSRTCGGAAPQVVSGAIPDGDECLADEYAETLARWGLALEDAFGGPQDIEWCMDRLGSLCMIQCRPLAILPPSESHAPEAAVEVSVEPVLSGVGASPGIGIGTVCRPPRVTELDDIPEGCVLVADTLAPVFASVLERLSAVVTDTGSKASHFASVAREFGLPVIVDAKFATRALTDGMTVTVDADAGRVYPGSIEALAIRAAKRAADRTTPFHRRLRKVMDYISPLNLTDPDAENFAPKGCRTMHDIVRFCHEKAVAEMFSLVNKGGRGLAQAKILEGGLPLVMHILDLGGGLTPQARDATVVDPCHFASEAMSALWEGLNHPDIQWDGSLLAFDWEEFDRMSAGIVGLKSKLLSSYVILARDYMHTLLRFGYHFAVLDTMCTDHSDSNYINFRFKGGGAEMGQRRLRLAFVDKVLRDAGFTVRITGDMLEANLARAPRPRIELNLTLLGMLLGKTRLLDMALTGDEQVQQLVDEFLESV</sequence>
<dbReference type="GO" id="GO:0008986">
    <property type="term" value="F:pyruvate, water dikinase activity"/>
    <property type="evidence" value="ECO:0007669"/>
    <property type="project" value="UniProtKB-EC"/>
</dbReference>
<organism evidence="17 18">
    <name type="scientific">Desulfobaculum xiamenense</name>
    <dbReference type="NCBI Taxonomy" id="995050"/>
    <lineage>
        <taxon>Bacteria</taxon>
        <taxon>Pseudomonadati</taxon>
        <taxon>Thermodesulfobacteriota</taxon>
        <taxon>Desulfovibrionia</taxon>
        <taxon>Desulfovibrionales</taxon>
        <taxon>Desulfovibrionaceae</taxon>
        <taxon>Desulfobaculum</taxon>
    </lineage>
</organism>
<dbReference type="UniPathway" id="UPA00138"/>
<dbReference type="Pfam" id="PF01326">
    <property type="entry name" value="PPDK_N"/>
    <property type="match status" value="1"/>
</dbReference>
<evidence type="ECO:0000256" key="7">
    <source>
        <dbReference type="ARBA" id="ARBA00022679"/>
    </source>
</evidence>
<keyword evidence="17" id="KW-0670">Pyruvate</keyword>
<evidence type="ECO:0000256" key="4">
    <source>
        <dbReference type="ARBA" id="ARBA00007837"/>
    </source>
</evidence>
<dbReference type="InterPro" id="IPR008279">
    <property type="entry name" value="PEP-util_enz_mobile_dom"/>
</dbReference>
<gene>
    <name evidence="17" type="ORF">GGQ74_002782</name>
</gene>
<comment type="function">
    <text evidence="2">Catalyzes the phosphorylation of pyruvate to phosphoenolpyruvate.</text>
</comment>
<dbReference type="InterPro" id="IPR002192">
    <property type="entry name" value="PPDK_AMP/ATP-bd"/>
</dbReference>
<dbReference type="GO" id="GO:0005524">
    <property type="term" value="F:ATP binding"/>
    <property type="evidence" value="ECO:0007669"/>
    <property type="project" value="UniProtKB-KW"/>
</dbReference>
<name>A0A846QLP2_9BACT</name>
<comment type="cofactor">
    <cofactor evidence="1">
        <name>Mg(2+)</name>
        <dbReference type="ChEBI" id="CHEBI:18420"/>
    </cofactor>
</comment>
<evidence type="ECO:0000256" key="1">
    <source>
        <dbReference type="ARBA" id="ARBA00001946"/>
    </source>
</evidence>
<evidence type="ECO:0000259" key="16">
    <source>
        <dbReference type="Pfam" id="PF01326"/>
    </source>
</evidence>
<keyword evidence="9" id="KW-0547">Nucleotide-binding</keyword>
<comment type="pathway">
    <text evidence="3">Carbohydrate biosynthesis; gluconeogenesis.</text>
</comment>